<dbReference type="NCBIfam" id="TIGR00888">
    <property type="entry name" value="guaA_Nterm"/>
    <property type="match status" value="1"/>
</dbReference>
<feature type="binding site" evidence="12">
    <location>
        <begin position="227"/>
        <end position="233"/>
    </location>
    <ligand>
        <name>ATP</name>
        <dbReference type="ChEBI" id="CHEBI:30616"/>
    </ligand>
</feature>
<keyword evidence="15" id="KW-1185">Reference proteome</keyword>
<dbReference type="GO" id="GO:0005829">
    <property type="term" value="C:cytosol"/>
    <property type="evidence" value="ECO:0007669"/>
    <property type="project" value="TreeGrafter"/>
</dbReference>
<dbReference type="HAMAP" id="MF_00344">
    <property type="entry name" value="GMP_synthase"/>
    <property type="match status" value="1"/>
</dbReference>
<comment type="function">
    <text evidence="1 11">Catalyzes the synthesis of GMP from XMP.</text>
</comment>
<evidence type="ECO:0000256" key="10">
    <source>
        <dbReference type="ARBA" id="ARBA00022962"/>
    </source>
</evidence>
<dbReference type="Gene3D" id="3.40.50.620">
    <property type="entry name" value="HUPs"/>
    <property type="match status" value="1"/>
</dbReference>
<organism evidence="14 15">
    <name type="scientific">Paludibacterium paludis</name>
    <dbReference type="NCBI Taxonomy" id="1225769"/>
    <lineage>
        <taxon>Bacteria</taxon>
        <taxon>Pseudomonadati</taxon>
        <taxon>Pseudomonadota</taxon>
        <taxon>Betaproteobacteria</taxon>
        <taxon>Neisseriales</taxon>
        <taxon>Chromobacteriaceae</taxon>
        <taxon>Paludibacterium</taxon>
    </lineage>
</organism>
<evidence type="ECO:0000259" key="13">
    <source>
        <dbReference type="PROSITE" id="PS51553"/>
    </source>
</evidence>
<dbReference type="InterPro" id="IPR025777">
    <property type="entry name" value="GMPS_ATP_PPase_dom"/>
</dbReference>
<comment type="catalytic activity">
    <reaction evidence="11">
        <text>XMP + L-glutamine + ATP + H2O = GMP + L-glutamate + AMP + diphosphate + 2 H(+)</text>
        <dbReference type="Rhea" id="RHEA:11680"/>
        <dbReference type="ChEBI" id="CHEBI:15377"/>
        <dbReference type="ChEBI" id="CHEBI:15378"/>
        <dbReference type="ChEBI" id="CHEBI:29985"/>
        <dbReference type="ChEBI" id="CHEBI:30616"/>
        <dbReference type="ChEBI" id="CHEBI:33019"/>
        <dbReference type="ChEBI" id="CHEBI:57464"/>
        <dbReference type="ChEBI" id="CHEBI:58115"/>
        <dbReference type="ChEBI" id="CHEBI:58359"/>
        <dbReference type="ChEBI" id="CHEBI:456215"/>
        <dbReference type="EC" id="6.3.5.2"/>
    </reaction>
</comment>
<dbReference type="SUPFAM" id="SSF54810">
    <property type="entry name" value="GMP synthetase C-terminal dimerisation domain"/>
    <property type="match status" value="1"/>
</dbReference>
<dbReference type="Pfam" id="PF00958">
    <property type="entry name" value="GMP_synt_C"/>
    <property type="match status" value="1"/>
</dbReference>
<dbReference type="SUPFAM" id="SSF52317">
    <property type="entry name" value="Class I glutamine amidotransferase-like"/>
    <property type="match status" value="1"/>
</dbReference>
<evidence type="ECO:0000256" key="5">
    <source>
        <dbReference type="ARBA" id="ARBA00022598"/>
    </source>
</evidence>
<dbReference type="PROSITE" id="PS51553">
    <property type="entry name" value="GMPS_ATP_PPASE"/>
    <property type="match status" value="1"/>
</dbReference>
<keyword evidence="8 11" id="KW-0658">Purine biosynthesis</keyword>
<dbReference type="InterPro" id="IPR022955">
    <property type="entry name" value="GMP_synthase"/>
</dbReference>
<dbReference type="InterPro" id="IPR001674">
    <property type="entry name" value="GMP_synth_C"/>
</dbReference>
<dbReference type="Pfam" id="PF00117">
    <property type="entry name" value="GATase"/>
    <property type="match status" value="1"/>
</dbReference>
<dbReference type="FunFam" id="3.40.50.880:FF:000001">
    <property type="entry name" value="GMP synthase [glutamine-hydrolyzing]"/>
    <property type="match status" value="1"/>
</dbReference>
<comment type="pathway">
    <text evidence="2 11">Purine metabolism; GMP biosynthesis; GMP from XMP (L-Gln route): step 1/1.</text>
</comment>
<evidence type="ECO:0000256" key="12">
    <source>
        <dbReference type="PROSITE-ProRule" id="PRU00886"/>
    </source>
</evidence>
<dbReference type="InterPro" id="IPR029062">
    <property type="entry name" value="Class_I_gatase-like"/>
</dbReference>
<evidence type="ECO:0000256" key="2">
    <source>
        <dbReference type="ARBA" id="ARBA00005153"/>
    </source>
</evidence>
<keyword evidence="6 11" id="KW-0547">Nucleotide-binding</keyword>
<evidence type="ECO:0000256" key="9">
    <source>
        <dbReference type="ARBA" id="ARBA00022840"/>
    </source>
</evidence>
<evidence type="ECO:0000313" key="14">
    <source>
        <dbReference type="EMBL" id="GGY21877.1"/>
    </source>
</evidence>
<dbReference type="PRINTS" id="PR00099">
    <property type="entry name" value="CPSGATASE"/>
</dbReference>
<dbReference type="Proteomes" id="UP000645257">
    <property type="component" value="Unassembled WGS sequence"/>
</dbReference>
<dbReference type="FunFam" id="3.40.50.620:FF:000001">
    <property type="entry name" value="GMP synthase [glutamine-hydrolyzing]"/>
    <property type="match status" value="1"/>
</dbReference>
<dbReference type="AlphaFoldDB" id="A0A918P565"/>
<dbReference type="NCBIfam" id="TIGR00884">
    <property type="entry name" value="guaA_Cterm"/>
    <property type="match status" value="1"/>
</dbReference>
<dbReference type="FunFam" id="3.30.300.10:FF:000002">
    <property type="entry name" value="GMP synthase [glutamine-hydrolyzing]"/>
    <property type="match status" value="1"/>
</dbReference>
<dbReference type="PROSITE" id="PS51273">
    <property type="entry name" value="GATASE_TYPE_1"/>
    <property type="match status" value="1"/>
</dbReference>
<proteinExistence type="inferred from homology"/>
<keyword evidence="7 11" id="KW-0332">GMP biosynthesis</keyword>
<evidence type="ECO:0000256" key="1">
    <source>
        <dbReference type="ARBA" id="ARBA00002332"/>
    </source>
</evidence>
<dbReference type="PRINTS" id="PR00097">
    <property type="entry name" value="ANTSNTHASEII"/>
</dbReference>
<name>A0A918P565_9NEIS</name>
<protein>
    <recommendedName>
        <fullName evidence="4 11">GMP synthase [glutamine-hydrolyzing]</fullName>
        <ecNumber evidence="3 11">6.3.5.2</ecNumber>
    </recommendedName>
    <alternativeName>
        <fullName evidence="11">GMP synthetase</fullName>
    </alternativeName>
    <alternativeName>
        <fullName evidence="11">Glutamine amidotransferase</fullName>
    </alternativeName>
</protein>
<dbReference type="InterPro" id="IPR014729">
    <property type="entry name" value="Rossmann-like_a/b/a_fold"/>
</dbReference>
<dbReference type="PANTHER" id="PTHR11922:SF2">
    <property type="entry name" value="GMP SYNTHASE [GLUTAMINE-HYDROLYZING]"/>
    <property type="match status" value="1"/>
</dbReference>
<dbReference type="GO" id="GO:0003921">
    <property type="term" value="F:GMP synthase activity"/>
    <property type="evidence" value="ECO:0007669"/>
    <property type="project" value="InterPro"/>
</dbReference>
<dbReference type="InterPro" id="IPR017926">
    <property type="entry name" value="GATASE"/>
</dbReference>
<reference evidence="14" key="1">
    <citation type="journal article" date="2014" name="Int. J. Syst. Evol. Microbiol.">
        <title>Complete genome sequence of Corynebacterium casei LMG S-19264T (=DSM 44701T), isolated from a smear-ripened cheese.</title>
        <authorList>
            <consortium name="US DOE Joint Genome Institute (JGI-PGF)"/>
            <person name="Walter F."/>
            <person name="Albersmeier A."/>
            <person name="Kalinowski J."/>
            <person name="Ruckert C."/>
        </authorList>
    </citation>
    <scope>NUCLEOTIDE SEQUENCE</scope>
    <source>
        <strain evidence="14">KCTC 32182</strain>
    </source>
</reference>
<evidence type="ECO:0000256" key="8">
    <source>
        <dbReference type="ARBA" id="ARBA00022755"/>
    </source>
</evidence>
<dbReference type="InterPro" id="IPR004739">
    <property type="entry name" value="GMP_synth_GATase"/>
</dbReference>
<keyword evidence="5 11" id="KW-0436">Ligase</keyword>
<dbReference type="Pfam" id="PF02540">
    <property type="entry name" value="NAD_synthase"/>
    <property type="match status" value="1"/>
</dbReference>
<dbReference type="SUPFAM" id="SSF52402">
    <property type="entry name" value="Adenine nucleotide alpha hydrolases-like"/>
    <property type="match status" value="1"/>
</dbReference>
<accession>A0A918P565</accession>
<feature type="domain" description="GMPS ATP-PPase" evidence="13">
    <location>
        <begin position="200"/>
        <end position="392"/>
    </location>
</feature>
<dbReference type="EMBL" id="BMYX01000016">
    <property type="protein sequence ID" value="GGY21877.1"/>
    <property type="molecule type" value="Genomic_DNA"/>
</dbReference>
<keyword evidence="10 11" id="KW-0315">Glutamine amidotransferase</keyword>
<evidence type="ECO:0000256" key="4">
    <source>
        <dbReference type="ARBA" id="ARBA00021562"/>
    </source>
</evidence>
<dbReference type="NCBIfam" id="NF000848">
    <property type="entry name" value="PRK00074.1"/>
    <property type="match status" value="1"/>
</dbReference>
<dbReference type="PANTHER" id="PTHR11922">
    <property type="entry name" value="GMP SYNTHASE-RELATED"/>
    <property type="match status" value="1"/>
</dbReference>
<dbReference type="CDD" id="cd01742">
    <property type="entry name" value="GATase1_GMP_Synthase"/>
    <property type="match status" value="1"/>
</dbReference>
<evidence type="ECO:0000256" key="11">
    <source>
        <dbReference type="HAMAP-Rule" id="MF_00344"/>
    </source>
</evidence>
<dbReference type="CDD" id="cd01997">
    <property type="entry name" value="GMP_synthase_C"/>
    <property type="match status" value="1"/>
</dbReference>
<evidence type="ECO:0000256" key="7">
    <source>
        <dbReference type="ARBA" id="ARBA00022749"/>
    </source>
</evidence>
<dbReference type="Gene3D" id="3.40.50.880">
    <property type="match status" value="1"/>
</dbReference>
<feature type="active site" evidence="11">
    <location>
        <position position="175"/>
    </location>
</feature>
<evidence type="ECO:0000256" key="6">
    <source>
        <dbReference type="ARBA" id="ARBA00022741"/>
    </source>
</evidence>
<dbReference type="Gene3D" id="3.30.300.10">
    <property type="match status" value="1"/>
</dbReference>
<keyword evidence="9 11" id="KW-0067">ATP-binding</keyword>
<gene>
    <name evidence="11 14" type="primary">guaA</name>
    <name evidence="14" type="ORF">GCM10011289_27030</name>
</gene>
<comment type="subunit">
    <text evidence="11">Homodimer.</text>
</comment>
<feature type="active site" evidence="11">
    <location>
        <position position="173"/>
    </location>
</feature>
<dbReference type="RefSeq" id="WP_189535200.1">
    <property type="nucleotide sequence ID" value="NZ_BMYX01000016.1"/>
</dbReference>
<evidence type="ECO:0000313" key="15">
    <source>
        <dbReference type="Proteomes" id="UP000645257"/>
    </source>
</evidence>
<dbReference type="PRINTS" id="PR00096">
    <property type="entry name" value="GATASE"/>
</dbReference>
<dbReference type="EC" id="6.3.5.2" evidence="3 11"/>
<evidence type="ECO:0000256" key="3">
    <source>
        <dbReference type="ARBA" id="ARBA00012746"/>
    </source>
</evidence>
<comment type="caution">
    <text evidence="14">The sequence shown here is derived from an EMBL/GenBank/DDBJ whole genome shotgun (WGS) entry which is preliminary data.</text>
</comment>
<feature type="active site" description="Nucleophile" evidence="11">
    <location>
        <position position="79"/>
    </location>
</feature>
<dbReference type="GO" id="GO:0005524">
    <property type="term" value="F:ATP binding"/>
    <property type="evidence" value="ECO:0007669"/>
    <property type="project" value="UniProtKB-UniRule"/>
</dbReference>
<reference evidence="14" key="2">
    <citation type="submission" date="2020-09" db="EMBL/GenBank/DDBJ databases">
        <authorList>
            <person name="Sun Q."/>
            <person name="Kim S."/>
        </authorList>
    </citation>
    <scope>NUCLEOTIDE SEQUENCE</scope>
    <source>
        <strain evidence="14">KCTC 32182</strain>
    </source>
</reference>
<dbReference type="InterPro" id="IPR022310">
    <property type="entry name" value="NAD/GMP_synthase"/>
</dbReference>
<sequence length="523" mass="57742">MDKILILDFGSQVTQLIARRVREAHVYCELHSFDMPIEEIRAFNPAGIILSGGPNSVYESDYQADPALLELGIPVLGICYGMQWMAQSLGGKVESGHVGEFGYAEVGTVANRLFDGLADKTLPNGEHVIEVWMSHGDKVSVPPQGFTVIGSNNSCPVAAMADERRRLYGVQFHPEVTHTRKGREMLHRFVLDICAATPSWTMPNYIDDAVARIRAEVGDEEVILGLSGGVDSSVAAALIHRAIGDQLTCVFVDHGLLRLNEGQMVMDMFAKNLGVKVVHVDASADFMGQLAGETDPEKKRKIIGAEFVEVFQREAKKLTNARWLAQGTIYPDVIESAGAKTKKAHTIKSHHNVGGLPETLNLKLLEPLRELFKDEVRELGVALGLPHDMVYRHPFPGPGLGVRILGEVRKDFADLLRRADAIFIEELRNTRDEDGLSWYDKTSQAFAVFLPVKSVGVMGDGRTYDYVVALRAVVTSDFMTAHWAELPYSLLGKVSNRIINEVRGINRVVYDVSGKPPATIEWE</sequence>